<dbReference type="eggNOG" id="COG0270">
    <property type="taxonomic scope" value="Bacteria"/>
</dbReference>
<reference evidence="7 8" key="1">
    <citation type="submission" date="2012-12" db="EMBL/GenBank/DDBJ databases">
        <title>Whole genome shotgun sequence of Gordonia aichiensis NBRC 108223.</title>
        <authorList>
            <person name="Isaki-Nakamura S."/>
            <person name="Hosoyama A."/>
            <person name="Tsuchikane K."/>
            <person name="Ando Y."/>
            <person name="Baba S."/>
            <person name="Ohji S."/>
            <person name="Hamada M."/>
            <person name="Tamura T."/>
            <person name="Yamazoe A."/>
            <person name="Yamazaki S."/>
            <person name="Fujita N."/>
        </authorList>
    </citation>
    <scope>NUCLEOTIDE SEQUENCE [LARGE SCALE GENOMIC DNA]</scope>
    <source>
        <strain evidence="7 8">NBRC 108223</strain>
    </source>
</reference>
<protein>
    <recommendedName>
        <fullName evidence="1">DNA (cytosine-5-)-methyltransferase</fullName>
        <ecNumber evidence="1">2.1.1.37</ecNumber>
    </recommendedName>
</protein>
<evidence type="ECO:0000256" key="6">
    <source>
        <dbReference type="PROSITE-ProRule" id="PRU01016"/>
    </source>
</evidence>
<dbReference type="PRINTS" id="PR00105">
    <property type="entry name" value="C5METTRFRASE"/>
</dbReference>
<dbReference type="PANTHER" id="PTHR10629">
    <property type="entry name" value="CYTOSINE-SPECIFIC METHYLTRANSFERASE"/>
    <property type="match status" value="1"/>
</dbReference>
<gene>
    <name evidence="7" type="ORF">GOACH_11_01300</name>
</gene>
<keyword evidence="8" id="KW-1185">Reference proteome</keyword>
<dbReference type="InterPro" id="IPR001525">
    <property type="entry name" value="C5_MeTfrase"/>
</dbReference>
<name>L7KNP6_9ACTN</name>
<dbReference type="GO" id="GO:0003886">
    <property type="term" value="F:DNA (cytosine-5-)-methyltransferase activity"/>
    <property type="evidence" value="ECO:0007669"/>
    <property type="project" value="UniProtKB-EC"/>
</dbReference>
<proteinExistence type="inferred from homology"/>
<evidence type="ECO:0000256" key="4">
    <source>
        <dbReference type="ARBA" id="ARBA00022691"/>
    </source>
</evidence>
<keyword evidence="4 6" id="KW-0949">S-adenosyl-L-methionine</keyword>
<feature type="active site" evidence="6">
    <location>
        <position position="83"/>
    </location>
</feature>
<dbReference type="STRING" id="1220583.GOACH_11_01300"/>
<dbReference type="GO" id="GO:0032259">
    <property type="term" value="P:methylation"/>
    <property type="evidence" value="ECO:0007669"/>
    <property type="project" value="UniProtKB-KW"/>
</dbReference>
<keyword evidence="2 6" id="KW-0489">Methyltransferase</keyword>
<evidence type="ECO:0000256" key="5">
    <source>
        <dbReference type="ARBA" id="ARBA00022747"/>
    </source>
</evidence>
<dbReference type="PANTHER" id="PTHR10629:SF52">
    <property type="entry name" value="DNA (CYTOSINE-5)-METHYLTRANSFERASE 1"/>
    <property type="match status" value="1"/>
</dbReference>
<dbReference type="EMBL" id="BANR01000011">
    <property type="protein sequence ID" value="GAC49333.1"/>
    <property type="molecule type" value="Genomic_DNA"/>
</dbReference>
<dbReference type="GO" id="GO:0003677">
    <property type="term" value="F:DNA binding"/>
    <property type="evidence" value="ECO:0007669"/>
    <property type="project" value="TreeGrafter"/>
</dbReference>
<dbReference type="GO" id="GO:0009307">
    <property type="term" value="P:DNA restriction-modification system"/>
    <property type="evidence" value="ECO:0007669"/>
    <property type="project" value="UniProtKB-KW"/>
</dbReference>
<evidence type="ECO:0000256" key="3">
    <source>
        <dbReference type="ARBA" id="ARBA00022679"/>
    </source>
</evidence>
<dbReference type="Gene3D" id="3.40.50.150">
    <property type="entry name" value="Vaccinia Virus protein VP39"/>
    <property type="match status" value="1"/>
</dbReference>
<dbReference type="EC" id="2.1.1.37" evidence="1"/>
<dbReference type="InterPro" id="IPR050390">
    <property type="entry name" value="C5-Methyltransferase"/>
</dbReference>
<evidence type="ECO:0000313" key="7">
    <source>
        <dbReference type="EMBL" id="GAC49333.1"/>
    </source>
</evidence>
<dbReference type="SUPFAM" id="SSF53335">
    <property type="entry name" value="S-adenosyl-L-methionine-dependent methyltransferases"/>
    <property type="match status" value="1"/>
</dbReference>
<evidence type="ECO:0000313" key="8">
    <source>
        <dbReference type="Proteomes" id="UP000010988"/>
    </source>
</evidence>
<evidence type="ECO:0000256" key="2">
    <source>
        <dbReference type="ARBA" id="ARBA00022603"/>
    </source>
</evidence>
<sequence>MPPAILGPPSGAAGHNIVDLFAGPGGLDVAAAWLGIETTGIEWDEGAFATRETAKIHSHKGDVRDFHAADFPNASILAAGPPCQTFTVAGKGAGRLALDTVLAFIKRMSVGDNITEDLKGLSDERTGLVLEPLRWALDATAQEHPYEAIVLEQVPAVLPVWEAMEEVLQGIGYQTVSGVLRTEEYGVPQTRRRAVLVANLTFKPQLPARTHQRFARDQDPRPGSVPTWKPMSEALSLLPGSARNYPFEVVSNYGSGGDPRARGRRHSSEPSFTVTGKVTRNRILDSNGKWRNRFSHAEAGLLQTFPHDYPWSGVGIGQQIGNAIPPRLGAHVLCAALGLEVAAHDLDKVVALPWARSRNSLRPARSLSVLSDPSCSD</sequence>
<dbReference type="Pfam" id="PF00145">
    <property type="entry name" value="DNA_methylase"/>
    <property type="match status" value="1"/>
</dbReference>
<evidence type="ECO:0000256" key="1">
    <source>
        <dbReference type="ARBA" id="ARBA00011975"/>
    </source>
</evidence>
<comment type="caution">
    <text evidence="7">The sequence shown here is derived from an EMBL/GenBank/DDBJ whole genome shotgun (WGS) entry which is preliminary data.</text>
</comment>
<keyword evidence="3 6" id="KW-0808">Transferase</keyword>
<dbReference type="OrthoDB" id="9813719at2"/>
<dbReference type="InterPro" id="IPR029063">
    <property type="entry name" value="SAM-dependent_MTases_sf"/>
</dbReference>
<comment type="similarity">
    <text evidence="6">Belongs to the class I-like SAM-binding methyltransferase superfamily. C5-methyltransferase family.</text>
</comment>
<dbReference type="GO" id="GO:0044027">
    <property type="term" value="P:negative regulation of gene expression via chromosomal CpG island methylation"/>
    <property type="evidence" value="ECO:0007669"/>
    <property type="project" value="TreeGrafter"/>
</dbReference>
<dbReference type="Gene3D" id="3.90.120.10">
    <property type="entry name" value="DNA Methylase, subunit A, domain 2"/>
    <property type="match status" value="1"/>
</dbReference>
<dbReference type="RefSeq" id="WP_005175390.1">
    <property type="nucleotide sequence ID" value="NZ_BANR01000011.1"/>
</dbReference>
<dbReference type="AlphaFoldDB" id="L7KNP6"/>
<organism evidence="7 8">
    <name type="scientific">Gordonia aichiensis NBRC 108223</name>
    <dbReference type="NCBI Taxonomy" id="1220583"/>
    <lineage>
        <taxon>Bacteria</taxon>
        <taxon>Bacillati</taxon>
        <taxon>Actinomycetota</taxon>
        <taxon>Actinomycetes</taxon>
        <taxon>Mycobacteriales</taxon>
        <taxon>Gordoniaceae</taxon>
        <taxon>Gordonia</taxon>
    </lineage>
</organism>
<keyword evidence="5" id="KW-0680">Restriction system</keyword>
<dbReference type="PROSITE" id="PS51679">
    <property type="entry name" value="SAM_MT_C5"/>
    <property type="match status" value="1"/>
</dbReference>
<accession>L7KNP6</accession>
<dbReference type="Proteomes" id="UP000010988">
    <property type="component" value="Unassembled WGS sequence"/>
</dbReference>